<dbReference type="Proteomes" id="UP001591681">
    <property type="component" value="Unassembled WGS sequence"/>
</dbReference>
<evidence type="ECO:0000256" key="5">
    <source>
        <dbReference type="ARBA" id="ARBA00023242"/>
    </source>
</evidence>
<dbReference type="SUPFAM" id="SSF53098">
    <property type="entry name" value="Ribonuclease H-like"/>
    <property type="match status" value="1"/>
</dbReference>
<dbReference type="Pfam" id="PF05699">
    <property type="entry name" value="Dimer_Tnp_hAT"/>
    <property type="match status" value="1"/>
</dbReference>
<dbReference type="GO" id="GO:0008270">
    <property type="term" value="F:zinc ion binding"/>
    <property type="evidence" value="ECO:0007669"/>
    <property type="project" value="UniProtKB-KW"/>
</dbReference>
<evidence type="ECO:0000256" key="2">
    <source>
        <dbReference type="ARBA" id="ARBA00022723"/>
    </source>
</evidence>
<dbReference type="EMBL" id="JBHFQA010000018">
    <property type="protein sequence ID" value="KAL2083741.1"/>
    <property type="molecule type" value="Genomic_DNA"/>
</dbReference>
<evidence type="ECO:0000313" key="7">
    <source>
        <dbReference type="EMBL" id="KAL2083741.1"/>
    </source>
</evidence>
<dbReference type="InterPro" id="IPR012337">
    <property type="entry name" value="RNaseH-like_sf"/>
</dbReference>
<name>A0ABD1J970_9TELE</name>
<keyword evidence="8" id="KW-1185">Reference proteome</keyword>
<accession>A0ABD1J970</accession>
<keyword evidence="2" id="KW-0479">Metal-binding</keyword>
<organism evidence="7 8">
    <name type="scientific">Coilia grayii</name>
    <name type="common">Gray's grenadier anchovy</name>
    <dbReference type="NCBI Taxonomy" id="363190"/>
    <lineage>
        <taxon>Eukaryota</taxon>
        <taxon>Metazoa</taxon>
        <taxon>Chordata</taxon>
        <taxon>Craniata</taxon>
        <taxon>Vertebrata</taxon>
        <taxon>Euteleostomi</taxon>
        <taxon>Actinopterygii</taxon>
        <taxon>Neopterygii</taxon>
        <taxon>Teleostei</taxon>
        <taxon>Clupei</taxon>
        <taxon>Clupeiformes</taxon>
        <taxon>Clupeoidei</taxon>
        <taxon>Engraulidae</taxon>
        <taxon>Coilinae</taxon>
        <taxon>Coilia</taxon>
    </lineage>
</organism>
<dbReference type="PANTHER" id="PTHR46481">
    <property type="entry name" value="ZINC FINGER BED DOMAIN-CONTAINING PROTEIN 4"/>
    <property type="match status" value="1"/>
</dbReference>
<dbReference type="InterPro" id="IPR008906">
    <property type="entry name" value="HATC_C_dom"/>
</dbReference>
<gene>
    <name evidence="7" type="ORF">ACEWY4_021514</name>
</gene>
<sequence length="240" mass="27363">MTDAARRLPYEHMPCIAHILQRSITVSLSDSGFVNVLAECHKIVGHFKHSPANAMELQVQQAALELQQEPLIQDISTRWNSTLEMVKRLIRNQAAIKATLEQQQHKLVLLTPPEWDKLQRRSALLEMSQAEPPRKKMNLLQMGSDSESDEEVQPDRDMHRYKAEPSINMEDCPLQWWAAHSGCHDKLALLACKYLATPASTVPCKRLFSVAGHIVHKKRSALLSENFNQLVCLSNWLKEE</sequence>
<evidence type="ECO:0000259" key="6">
    <source>
        <dbReference type="Pfam" id="PF05699"/>
    </source>
</evidence>
<proteinExistence type="predicted"/>
<dbReference type="GO" id="GO:0005634">
    <property type="term" value="C:nucleus"/>
    <property type="evidence" value="ECO:0007669"/>
    <property type="project" value="UniProtKB-SubCell"/>
</dbReference>
<dbReference type="PANTHER" id="PTHR46481:SF10">
    <property type="entry name" value="ZINC FINGER BED DOMAIN-CONTAINING PROTEIN 39"/>
    <property type="match status" value="1"/>
</dbReference>
<dbReference type="InterPro" id="IPR052035">
    <property type="entry name" value="ZnF_BED_domain_contain"/>
</dbReference>
<comment type="caution">
    <text evidence="7">The sequence shown here is derived from an EMBL/GenBank/DDBJ whole genome shotgun (WGS) entry which is preliminary data.</text>
</comment>
<comment type="subcellular location">
    <subcellularLocation>
        <location evidence="1">Nucleus</location>
    </subcellularLocation>
</comment>
<evidence type="ECO:0000313" key="8">
    <source>
        <dbReference type="Proteomes" id="UP001591681"/>
    </source>
</evidence>
<dbReference type="AlphaFoldDB" id="A0ABD1J970"/>
<keyword evidence="5" id="KW-0539">Nucleus</keyword>
<feature type="domain" description="HAT C-terminal dimerisation" evidence="6">
    <location>
        <begin position="159"/>
        <end position="237"/>
    </location>
</feature>
<evidence type="ECO:0000256" key="3">
    <source>
        <dbReference type="ARBA" id="ARBA00022771"/>
    </source>
</evidence>
<keyword evidence="3" id="KW-0863">Zinc-finger</keyword>
<protein>
    <recommendedName>
        <fullName evidence="6">HAT C-terminal dimerisation domain-containing protein</fullName>
    </recommendedName>
</protein>
<evidence type="ECO:0000256" key="1">
    <source>
        <dbReference type="ARBA" id="ARBA00004123"/>
    </source>
</evidence>
<evidence type="ECO:0000256" key="4">
    <source>
        <dbReference type="ARBA" id="ARBA00022833"/>
    </source>
</evidence>
<keyword evidence="4" id="KW-0862">Zinc</keyword>
<reference evidence="7 8" key="1">
    <citation type="submission" date="2024-09" db="EMBL/GenBank/DDBJ databases">
        <title>A chromosome-level genome assembly of Gray's grenadier anchovy, Coilia grayii.</title>
        <authorList>
            <person name="Fu Z."/>
        </authorList>
    </citation>
    <scope>NUCLEOTIDE SEQUENCE [LARGE SCALE GENOMIC DNA]</scope>
    <source>
        <strain evidence="7">G4</strain>
        <tissue evidence="7">Muscle</tissue>
    </source>
</reference>